<evidence type="ECO:0000259" key="8">
    <source>
        <dbReference type="PROSITE" id="PS50850"/>
    </source>
</evidence>
<feature type="transmembrane region" description="Helical" evidence="7">
    <location>
        <begin position="83"/>
        <end position="112"/>
    </location>
</feature>
<dbReference type="GO" id="GO:0016020">
    <property type="term" value="C:membrane"/>
    <property type="evidence" value="ECO:0007669"/>
    <property type="project" value="UniProtKB-SubCell"/>
</dbReference>
<evidence type="ECO:0000256" key="5">
    <source>
        <dbReference type="ARBA" id="ARBA00022989"/>
    </source>
</evidence>
<proteinExistence type="inferred from homology"/>
<evidence type="ECO:0000256" key="1">
    <source>
        <dbReference type="ARBA" id="ARBA00004141"/>
    </source>
</evidence>
<dbReference type="AlphaFoldDB" id="A0A0K2GEV1"/>
<dbReference type="PATRIC" id="fig|42253.5.peg.3036"/>
<dbReference type="Proteomes" id="UP000069205">
    <property type="component" value="Chromosome"/>
</dbReference>
<keyword evidence="6 7" id="KW-0472">Membrane</keyword>
<dbReference type="Pfam" id="PF02683">
    <property type="entry name" value="DsbD_TM"/>
    <property type="match status" value="1"/>
</dbReference>
<dbReference type="RefSeq" id="WP_053380479.1">
    <property type="nucleotide sequence ID" value="NZ_CP011801.1"/>
</dbReference>
<keyword evidence="3 7" id="KW-0812">Transmembrane</keyword>
<feature type="transmembrane region" description="Helical" evidence="7">
    <location>
        <begin position="49"/>
        <end position="71"/>
    </location>
</feature>
<evidence type="ECO:0000313" key="10">
    <source>
        <dbReference type="Proteomes" id="UP000069205"/>
    </source>
</evidence>
<keyword evidence="5 7" id="KW-1133">Transmembrane helix</keyword>
<evidence type="ECO:0000256" key="6">
    <source>
        <dbReference type="ARBA" id="ARBA00023136"/>
    </source>
</evidence>
<dbReference type="GO" id="GO:0017004">
    <property type="term" value="P:cytochrome complex assembly"/>
    <property type="evidence" value="ECO:0007669"/>
    <property type="project" value="UniProtKB-KW"/>
</dbReference>
<evidence type="ECO:0000256" key="4">
    <source>
        <dbReference type="ARBA" id="ARBA00022748"/>
    </source>
</evidence>
<evidence type="ECO:0000313" key="9">
    <source>
        <dbReference type="EMBL" id="ALA59480.1"/>
    </source>
</evidence>
<organism evidence="9 10">
    <name type="scientific">Nitrospira moscoviensis</name>
    <dbReference type="NCBI Taxonomy" id="42253"/>
    <lineage>
        <taxon>Bacteria</taxon>
        <taxon>Pseudomonadati</taxon>
        <taxon>Nitrospirota</taxon>
        <taxon>Nitrospiria</taxon>
        <taxon>Nitrospirales</taxon>
        <taxon>Nitrospiraceae</taxon>
        <taxon>Nitrospira</taxon>
    </lineage>
</organism>
<protein>
    <recommendedName>
        <fullName evidence="8">Major facilitator superfamily (MFS) profile domain-containing protein</fullName>
    </recommendedName>
</protein>
<dbReference type="PANTHER" id="PTHR31272">
    <property type="entry name" value="CYTOCHROME C-TYPE BIOGENESIS PROTEIN HI_1454-RELATED"/>
    <property type="match status" value="1"/>
</dbReference>
<feature type="transmembrane region" description="Helical" evidence="7">
    <location>
        <begin position="118"/>
        <end position="144"/>
    </location>
</feature>
<name>A0A0K2GEV1_NITMO</name>
<dbReference type="PANTHER" id="PTHR31272:SF6">
    <property type="entry name" value="CYTOCHROME C-TYPE BIOGENESIS CCDA-LIKE CHLOROPLASTIC PROTEIN"/>
    <property type="match status" value="1"/>
</dbReference>
<accession>A0A0K2GEV1</accession>
<evidence type="ECO:0000256" key="7">
    <source>
        <dbReference type="SAM" id="Phobius"/>
    </source>
</evidence>
<keyword evidence="4" id="KW-0201">Cytochrome c-type biogenesis</keyword>
<dbReference type="InterPro" id="IPR003834">
    <property type="entry name" value="Cyt_c_assmbl_TM_dom"/>
</dbReference>
<dbReference type="InterPro" id="IPR051790">
    <property type="entry name" value="Cytochrome_c-biogenesis_DsbD"/>
</dbReference>
<feature type="transmembrane region" description="Helical" evidence="7">
    <location>
        <begin position="156"/>
        <end position="177"/>
    </location>
</feature>
<dbReference type="OrthoDB" id="7990845at2"/>
<feature type="transmembrane region" description="Helical" evidence="7">
    <location>
        <begin position="20"/>
        <end position="43"/>
    </location>
</feature>
<evidence type="ECO:0000256" key="2">
    <source>
        <dbReference type="ARBA" id="ARBA00006143"/>
    </source>
</evidence>
<dbReference type="GO" id="GO:0022857">
    <property type="term" value="F:transmembrane transporter activity"/>
    <property type="evidence" value="ECO:0007669"/>
    <property type="project" value="InterPro"/>
</dbReference>
<comment type="similarity">
    <text evidence="2">Belongs to the DsbD family.</text>
</comment>
<reference evidence="9 10" key="1">
    <citation type="journal article" date="2015" name="Proc. Natl. Acad. Sci. U.S.A.">
        <title>Expanded metabolic versatility of ubiquitous nitrite-oxidizing bacteria from the genus Nitrospira.</title>
        <authorList>
            <person name="Koch H."/>
            <person name="Lucker S."/>
            <person name="Albertsen M."/>
            <person name="Kitzinger K."/>
            <person name="Herbold C."/>
            <person name="Spieck E."/>
            <person name="Nielsen P.H."/>
            <person name="Wagner M."/>
            <person name="Daims H."/>
        </authorList>
    </citation>
    <scope>NUCLEOTIDE SEQUENCE [LARGE SCALE GENOMIC DNA]</scope>
    <source>
        <strain evidence="9 10">NSP M-1</strain>
    </source>
</reference>
<feature type="domain" description="Major facilitator superfamily (MFS) profile" evidence="8">
    <location>
        <begin position="1"/>
        <end position="180"/>
    </location>
</feature>
<dbReference type="STRING" id="42253.NITMOv2_3081"/>
<evidence type="ECO:0000256" key="3">
    <source>
        <dbReference type="ARBA" id="ARBA00022692"/>
    </source>
</evidence>
<dbReference type="EMBL" id="CP011801">
    <property type="protein sequence ID" value="ALA59480.1"/>
    <property type="molecule type" value="Genomic_DNA"/>
</dbReference>
<comment type="subcellular location">
    <subcellularLocation>
        <location evidence="1">Membrane</location>
        <topology evidence="1">Multi-pass membrane protein</topology>
    </subcellularLocation>
</comment>
<dbReference type="PROSITE" id="PS50850">
    <property type="entry name" value="MFS"/>
    <property type="match status" value="1"/>
</dbReference>
<sequence>MVGTAESRTRGSGFKIATAFFAGLVLSLTALGALAGLLGLVATQVVGQWWMLIMAGLAFVAALAVLFASSLRLPDITPLRWPGVLGAFIYGLIFSLGTPAVSLLLVLTVAAAEHRPSYGALLALGYGVGRGLPFLLLGLCSGIATRLRCQPSWSRAIRVTTGSLLLLITGYYLWIFLRLS</sequence>
<keyword evidence="10" id="KW-1185">Reference proteome</keyword>
<dbReference type="KEGG" id="nmv:NITMOv2_3081"/>
<gene>
    <name evidence="9" type="ORF">NITMOv2_3081</name>
</gene>
<dbReference type="InterPro" id="IPR020846">
    <property type="entry name" value="MFS_dom"/>
</dbReference>